<dbReference type="PIRSF" id="PIRSF036979">
    <property type="entry name" value="Arginase"/>
    <property type="match status" value="1"/>
</dbReference>
<keyword evidence="5 12" id="KW-0479">Metal-binding</keyword>
<sequence>MNISIIGVPIFLGSGIKGVELGPKKFREKNILKILEDQGHTVYDCGNIYIDDIHKYKDTSHIKYLKSIIRVNNNLANDVYSNLCAGNFPLVLGGDHSLGLGSISGASKFNKNLAVIWIDAHGDINTDKTSPTGNIHGMPLAAAMGIGNEDLVNTYYNGPKIEAKNVFILGARSLDPGEKDLIKSLDINVYSTEDIKHLGIKKILEDIHSKLKLNNIKNVHLSFDIDVLDPKFVPGTGTPVSKGVNVLDIKNCLKYFMETKLIRSMDIVELNPVLDKNDMTSDLCIDLISDAFKHYK</sequence>
<evidence type="ECO:0000256" key="8">
    <source>
        <dbReference type="ARBA" id="ARBA00047391"/>
    </source>
</evidence>
<organism evidence="13 14">
    <name type="scientific">Clostridium algifaecis</name>
    <dbReference type="NCBI Taxonomy" id="1472040"/>
    <lineage>
        <taxon>Bacteria</taxon>
        <taxon>Bacillati</taxon>
        <taxon>Bacillota</taxon>
        <taxon>Clostridia</taxon>
        <taxon>Eubacteriales</taxon>
        <taxon>Clostridiaceae</taxon>
        <taxon>Clostridium</taxon>
    </lineage>
</organism>
<dbReference type="PANTHER" id="PTHR43782:SF3">
    <property type="entry name" value="ARGINASE"/>
    <property type="match status" value="1"/>
</dbReference>
<dbReference type="SUPFAM" id="SSF52768">
    <property type="entry name" value="Arginase/deacetylase"/>
    <property type="match status" value="1"/>
</dbReference>
<evidence type="ECO:0000256" key="9">
    <source>
        <dbReference type="NCBIfam" id="TIGR01229"/>
    </source>
</evidence>
<dbReference type="Proteomes" id="UP001519307">
    <property type="component" value="Unassembled WGS sequence"/>
</dbReference>
<dbReference type="EMBL" id="JAGGLM010000001">
    <property type="protein sequence ID" value="MBP2031749.1"/>
    <property type="molecule type" value="Genomic_DNA"/>
</dbReference>
<evidence type="ECO:0000256" key="10">
    <source>
        <dbReference type="PROSITE-ProRule" id="PRU00742"/>
    </source>
</evidence>
<keyword evidence="4 12" id="KW-0056">Arginine metabolism</keyword>
<evidence type="ECO:0000256" key="2">
    <source>
        <dbReference type="ARBA" id="ARBA00012168"/>
    </source>
</evidence>
<dbReference type="Pfam" id="PF00491">
    <property type="entry name" value="Arginase"/>
    <property type="match status" value="1"/>
</dbReference>
<evidence type="ECO:0000256" key="7">
    <source>
        <dbReference type="ARBA" id="ARBA00023211"/>
    </source>
</evidence>
<dbReference type="NCBIfam" id="TIGR01229">
    <property type="entry name" value="rocF_arginase"/>
    <property type="match status" value="1"/>
</dbReference>
<evidence type="ECO:0000256" key="6">
    <source>
        <dbReference type="ARBA" id="ARBA00022801"/>
    </source>
</evidence>
<accession>A0ABS4KSB0</accession>
<dbReference type="InterPro" id="IPR023696">
    <property type="entry name" value="Ureohydrolase_dom_sf"/>
</dbReference>
<evidence type="ECO:0000256" key="11">
    <source>
        <dbReference type="RuleBase" id="RU003684"/>
    </source>
</evidence>
<name>A0ABS4KSB0_9CLOT</name>
<dbReference type="InterPro" id="IPR020855">
    <property type="entry name" value="Ureohydrolase_Mn_BS"/>
</dbReference>
<evidence type="ECO:0000256" key="5">
    <source>
        <dbReference type="ARBA" id="ARBA00022723"/>
    </source>
</evidence>
<dbReference type="InterPro" id="IPR006035">
    <property type="entry name" value="Ureohydrolase"/>
</dbReference>
<gene>
    <name evidence="13" type="ORF">J2Z42_000414</name>
</gene>
<dbReference type="GO" id="GO:0004053">
    <property type="term" value="F:arginase activity"/>
    <property type="evidence" value="ECO:0007669"/>
    <property type="project" value="UniProtKB-EC"/>
</dbReference>
<dbReference type="Gene3D" id="3.40.800.10">
    <property type="entry name" value="Ureohydrolase domain"/>
    <property type="match status" value="1"/>
</dbReference>
<proteinExistence type="inferred from homology"/>
<dbReference type="PANTHER" id="PTHR43782">
    <property type="entry name" value="ARGINASE"/>
    <property type="match status" value="1"/>
</dbReference>
<evidence type="ECO:0000256" key="12">
    <source>
        <dbReference type="RuleBase" id="RU361159"/>
    </source>
</evidence>
<evidence type="ECO:0000256" key="3">
    <source>
        <dbReference type="ARBA" id="ARBA00018123"/>
    </source>
</evidence>
<evidence type="ECO:0000313" key="13">
    <source>
        <dbReference type="EMBL" id="MBP2031749.1"/>
    </source>
</evidence>
<comment type="pathway">
    <text evidence="1">Nitrogen metabolism; urea cycle; L-ornithine and urea from L-arginine: step 1/1.</text>
</comment>
<comment type="similarity">
    <text evidence="10 11">Belongs to the arginase family.</text>
</comment>
<dbReference type="InterPro" id="IPR014033">
    <property type="entry name" value="Arginase"/>
</dbReference>
<comment type="cofactor">
    <cofactor evidence="12">
        <name>Mn(2+)</name>
        <dbReference type="ChEBI" id="CHEBI:29035"/>
    </cofactor>
    <text evidence="12">Binds 2 manganese ions per subunit.</text>
</comment>
<dbReference type="PROSITE" id="PS01053">
    <property type="entry name" value="ARGINASE_1"/>
    <property type="match status" value="1"/>
</dbReference>
<comment type="catalytic activity">
    <reaction evidence="8 12">
        <text>L-arginine + H2O = urea + L-ornithine</text>
        <dbReference type="Rhea" id="RHEA:20569"/>
        <dbReference type="ChEBI" id="CHEBI:15377"/>
        <dbReference type="ChEBI" id="CHEBI:16199"/>
        <dbReference type="ChEBI" id="CHEBI:32682"/>
        <dbReference type="ChEBI" id="CHEBI:46911"/>
        <dbReference type="EC" id="3.5.3.1"/>
    </reaction>
</comment>
<dbReference type="CDD" id="cd09989">
    <property type="entry name" value="Arginase"/>
    <property type="match status" value="1"/>
</dbReference>
<keyword evidence="7 12" id="KW-0464">Manganese</keyword>
<evidence type="ECO:0000256" key="4">
    <source>
        <dbReference type="ARBA" id="ARBA00022503"/>
    </source>
</evidence>
<evidence type="ECO:0000313" key="14">
    <source>
        <dbReference type="Proteomes" id="UP001519307"/>
    </source>
</evidence>
<dbReference type="PRINTS" id="PR00116">
    <property type="entry name" value="ARGINASE"/>
</dbReference>
<keyword evidence="14" id="KW-1185">Reference proteome</keyword>
<reference evidence="13 14" key="1">
    <citation type="submission" date="2021-03" db="EMBL/GenBank/DDBJ databases">
        <title>Genomic Encyclopedia of Type Strains, Phase IV (KMG-IV): sequencing the most valuable type-strain genomes for metagenomic binning, comparative biology and taxonomic classification.</title>
        <authorList>
            <person name="Goeker M."/>
        </authorList>
    </citation>
    <scope>NUCLEOTIDE SEQUENCE [LARGE SCALE GENOMIC DNA]</scope>
    <source>
        <strain evidence="13 14">DSM 28783</strain>
    </source>
</reference>
<dbReference type="EC" id="3.5.3.1" evidence="2 9"/>
<dbReference type="RefSeq" id="WP_209700688.1">
    <property type="nucleotide sequence ID" value="NZ_JAGGLM010000001.1"/>
</dbReference>
<dbReference type="PROSITE" id="PS51409">
    <property type="entry name" value="ARGINASE_2"/>
    <property type="match status" value="1"/>
</dbReference>
<keyword evidence="6 11" id="KW-0378">Hydrolase</keyword>
<evidence type="ECO:0000256" key="1">
    <source>
        <dbReference type="ARBA" id="ARBA00005098"/>
    </source>
</evidence>
<comment type="caution">
    <text evidence="13">The sequence shown here is derived from an EMBL/GenBank/DDBJ whole genome shotgun (WGS) entry which is preliminary data.</text>
</comment>
<protein>
    <recommendedName>
        <fullName evidence="3 9">Arginase</fullName>
        <ecNumber evidence="2 9">3.5.3.1</ecNumber>
    </recommendedName>
</protein>